<dbReference type="InterPro" id="IPR039425">
    <property type="entry name" value="RNA_pol_sigma-70-like"/>
</dbReference>
<dbReference type="SUPFAM" id="SSF88946">
    <property type="entry name" value="Sigma2 domain of RNA polymerase sigma factors"/>
    <property type="match status" value="1"/>
</dbReference>
<name>A0A382QPK3_9ZZZZ</name>
<dbReference type="EMBL" id="UINC01115963">
    <property type="protein sequence ID" value="SVC87366.1"/>
    <property type="molecule type" value="Genomic_DNA"/>
</dbReference>
<evidence type="ECO:0000256" key="2">
    <source>
        <dbReference type="ARBA" id="ARBA00023015"/>
    </source>
</evidence>
<dbReference type="Gene3D" id="1.10.10.10">
    <property type="entry name" value="Winged helix-like DNA-binding domain superfamily/Winged helix DNA-binding domain"/>
    <property type="match status" value="1"/>
</dbReference>
<dbReference type="NCBIfam" id="TIGR02937">
    <property type="entry name" value="sigma70-ECF"/>
    <property type="match status" value="1"/>
</dbReference>
<feature type="domain" description="RNA polymerase sigma-70 region 2" evidence="5">
    <location>
        <begin position="58"/>
        <end position="122"/>
    </location>
</feature>
<organism evidence="6">
    <name type="scientific">marine metagenome</name>
    <dbReference type="NCBI Taxonomy" id="408172"/>
    <lineage>
        <taxon>unclassified sequences</taxon>
        <taxon>metagenomes</taxon>
        <taxon>ecological metagenomes</taxon>
    </lineage>
</organism>
<accession>A0A382QPK3</accession>
<dbReference type="PANTHER" id="PTHR43133:SF51">
    <property type="entry name" value="RNA POLYMERASE SIGMA FACTOR"/>
    <property type="match status" value="1"/>
</dbReference>
<dbReference type="AlphaFoldDB" id="A0A382QPK3"/>
<evidence type="ECO:0000256" key="1">
    <source>
        <dbReference type="ARBA" id="ARBA00010641"/>
    </source>
</evidence>
<keyword evidence="2" id="KW-0805">Transcription regulation</keyword>
<dbReference type="InterPro" id="IPR013324">
    <property type="entry name" value="RNA_pol_sigma_r3/r4-like"/>
</dbReference>
<protein>
    <recommendedName>
        <fullName evidence="5">RNA polymerase sigma-70 region 2 domain-containing protein</fullName>
    </recommendedName>
</protein>
<dbReference type="InterPro" id="IPR013325">
    <property type="entry name" value="RNA_pol_sigma_r2"/>
</dbReference>
<sequence length="220" mass="25846">MKTSVYEKKIAGFLGLELNKLKDSFFLMKRTRSKQNKHQKYEKKFQMPESAHFVTQITKSQRQLHAFILSMVWNPSEADDVLQETNLALWEKAGEYDAKRPFIPWAMRFAQFQTLAWLKRHRLHQQRFVFDNDLIELFAEEATADQSTIDVRHKALGECMNKLQPKQRELIAERYEPDASVNAMAEAEGISPKAVSDRLRRIRHALMECIERSLRKDAFS</sequence>
<dbReference type="SUPFAM" id="SSF88659">
    <property type="entry name" value="Sigma3 and sigma4 domains of RNA polymerase sigma factors"/>
    <property type="match status" value="1"/>
</dbReference>
<keyword evidence="3" id="KW-0731">Sigma factor</keyword>
<dbReference type="GO" id="GO:0016987">
    <property type="term" value="F:sigma factor activity"/>
    <property type="evidence" value="ECO:0007669"/>
    <property type="project" value="UniProtKB-KW"/>
</dbReference>
<dbReference type="InterPro" id="IPR014284">
    <property type="entry name" value="RNA_pol_sigma-70_dom"/>
</dbReference>
<proteinExistence type="inferred from homology"/>
<comment type="similarity">
    <text evidence="1">Belongs to the sigma-70 factor family. ECF subfamily.</text>
</comment>
<evidence type="ECO:0000313" key="6">
    <source>
        <dbReference type="EMBL" id="SVC87366.1"/>
    </source>
</evidence>
<dbReference type="InterPro" id="IPR036388">
    <property type="entry name" value="WH-like_DNA-bd_sf"/>
</dbReference>
<evidence type="ECO:0000256" key="3">
    <source>
        <dbReference type="ARBA" id="ARBA00023082"/>
    </source>
</evidence>
<evidence type="ECO:0000256" key="4">
    <source>
        <dbReference type="ARBA" id="ARBA00023163"/>
    </source>
</evidence>
<keyword evidence="4" id="KW-0804">Transcription</keyword>
<dbReference type="Gene3D" id="1.10.1740.10">
    <property type="match status" value="1"/>
</dbReference>
<dbReference type="Pfam" id="PF04542">
    <property type="entry name" value="Sigma70_r2"/>
    <property type="match status" value="1"/>
</dbReference>
<dbReference type="PANTHER" id="PTHR43133">
    <property type="entry name" value="RNA POLYMERASE ECF-TYPE SIGMA FACTO"/>
    <property type="match status" value="1"/>
</dbReference>
<dbReference type="InterPro" id="IPR007627">
    <property type="entry name" value="RNA_pol_sigma70_r2"/>
</dbReference>
<reference evidence="6" key="1">
    <citation type="submission" date="2018-05" db="EMBL/GenBank/DDBJ databases">
        <authorList>
            <person name="Lanie J.A."/>
            <person name="Ng W.-L."/>
            <person name="Kazmierczak K.M."/>
            <person name="Andrzejewski T.M."/>
            <person name="Davidsen T.M."/>
            <person name="Wayne K.J."/>
            <person name="Tettelin H."/>
            <person name="Glass J.I."/>
            <person name="Rusch D."/>
            <person name="Podicherti R."/>
            <person name="Tsui H.-C.T."/>
            <person name="Winkler M.E."/>
        </authorList>
    </citation>
    <scope>NUCLEOTIDE SEQUENCE</scope>
</reference>
<dbReference type="GO" id="GO:0006352">
    <property type="term" value="P:DNA-templated transcription initiation"/>
    <property type="evidence" value="ECO:0007669"/>
    <property type="project" value="InterPro"/>
</dbReference>
<gene>
    <name evidence="6" type="ORF">METZ01_LOCUS340220</name>
</gene>
<dbReference type="NCBIfam" id="TIGR02989">
    <property type="entry name" value="Sig-70_gvs1"/>
    <property type="match status" value="1"/>
</dbReference>
<dbReference type="InterPro" id="IPR014331">
    <property type="entry name" value="RNA_pol_sigma70_ECF_RHOBA"/>
</dbReference>
<evidence type="ECO:0000259" key="5">
    <source>
        <dbReference type="Pfam" id="PF04542"/>
    </source>
</evidence>